<accession>A0A239PXK0</accession>
<dbReference type="Pfam" id="PF03567">
    <property type="entry name" value="Sulfotransfer_2"/>
    <property type="match status" value="1"/>
</dbReference>
<keyword evidence="2" id="KW-1185">Reference proteome</keyword>
<dbReference type="GO" id="GO:0008146">
    <property type="term" value="F:sulfotransferase activity"/>
    <property type="evidence" value="ECO:0007669"/>
    <property type="project" value="InterPro"/>
</dbReference>
<sequence length="194" mass="22806">MLSDDAAKHRRPYITTSDGIVAGRNGGERPEDPLTAHSPAAAIRRVIGARKFKQYLKVYAVRNPYDKVVSWYWHVMPKDLRVELKEDFSEARKFFRNWLLMRPTLPTDLKFYRTPAGRFKAYQIRYESMNEDLQALADKLGFDLDTTAMPQWKTAARGHKDVDFENYYDPETRKVVEEAFSYDFKNFGYQIMKD</sequence>
<dbReference type="InterPro" id="IPR027417">
    <property type="entry name" value="P-loop_NTPase"/>
</dbReference>
<proteinExistence type="predicted"/>
<dbReference type="Gene3D" id="3.40.50.300">
    <property type="entry name" value="P-loop containing nucleotide triphosphate hydrolases"/>
    <property type="match status" value="1"/>
</dbReference>
<dbReference type="AlphaFoldDB" id="A0A239PXK0"/>
<name>A0A239PXK0_9RHOB</name>
<dbReference type="InterPro" id="IPR005331">
    <property type="entry name" value="Sulfotransferase"/>
</dbReference>
<evidence type="ECO:0000313" key="1">
    <source>
        <dbReference type="EMBL" id="SNT75051.1"/>
    </source>
</evidence>
<gene>
    <name evidence="1" type="ORF">SAMN05444959_109133</name>
</gene>
<organism evidence="1 2">
    <name type="scientific">Paracoccus seriniphilus</name>
    <dbReference type="NCBI Taxonomy" id="184748"/>
    <lineage>
        <taxon>Bacteria</taxon>
        <taxon>Pseudomonadati</taxon>
        <taxon>Pseudomonadota</taxon>
        <taxon>Alphaproteobacteria</taxon>
        <taxon>Rhodobacterales</taxon>
        <taxon>Paracoccaceae</taxon>
        <taxon>Paracoccus</taxon>
    </lineage>
</organism>
<dbReference type="GO" id="GO:0016020">
    <property type="term" value="C:membrane"/>
    <property type="evidence" value="ECO:0007669"/>
    <property type="project" value="InterPro"/>
</dbReference>
<dbReference type="SUPFAM" id="SSF52540">
    <property type="entry name" value="P-loop containing nucleoside triphosphate hydrolases"/>
    <property type="match status" value="1"/>
</dbReference>
<reference evidence="1 2" key="1">
    <citation type="submission" date="2017-07" db="EMBL/GenBank/DDBJ databases">
        <authorList>
            <person name="Sun Z.S."/>
            <person name="Albrecht U."/>
            <person name="Echele G."/>
            <person name="Lee C.C."/>
        </authorList>
    </citation>
    <scope>NUCLEOTIDE SEQUENCE [LARGE SCALE GENOMIC DNA]</scope>
    <source>
        <strain evidence="1 2">DSM 14827</strain>
    </source>
</reference>
<dbReference type="Proteomes" id="UP000198307">
    <property type="component" value="Unassembled WGS sequence"/>
</dbReference>
<protein>
    <recommendedName>
        <fullName evidence="3">Sulfotransferase family protein</fullName>
    </recommendedName>
</protein>
<evidence type="ECO:0000313" key="2">
    <source>
        <dbReference type="Proteomes" id="UP000198307"/>
    </source>
</evidence>
<evidence type="ECO:0008006" key="3">
    <source>
        <dbReference type="Google" id="ProtNLM"/>
    </source>
</evidence>
<dbReference type="EMBL" id="FZQB01000009">
    <property type="protein sequence ID" value="SNT75051.1"/>
    <property type="molecule type" value="Genomic_DNA"/>
</dbReference>